<dbReference type="SUPFAM" id="SSF58104">
    <property type="entry name" value="Methyl-accepting chemotaxis protein (MCP) signaling domain"/>
    <property type="match status" value="1"/>
</dbReference>
<evidence type="ECO:0000256" key="4">
    <source>
        <dbReference type="ARBA" id="ARBA00022500"/>
    </source>
</evidence>
<keyword evidence="3" id="KW-0488">Methylation</keyword>
<dbReference type="PANTHER" id="PTHR32089">
    <property type="entry name" value="METHYL-ACCEPTING CHEMOTAXIS PROTEIN MCPB"/>
    <property type="match status" value="1"/>
</dbReference>
<dbReference type="CDD" id="cd11386">
    <property type="entry name" value="MCP_signal"/>
    <property type="match status" value="1"/>
</dbReference>
<feature type="domain" description="HAMP" evidence="13">
    <location>
        <begin position="303"/>
        <end position="357"/>
    </location>
</feature>
<protein>
    <submittedName>
        <fullName evidence="14">Methyl-accepting chemotaxis protein</fullName>
    </submittedName>
</protein>
<evidence type="ECO:0000256" key="2">
    <source>
        <dbReference type="ARBA" id="ARBA00022475"/>
    </source>
</evidence>
<dbReference type="Proteomes" id="UP001595962">
    <property type="component" value="Unassembled WGS sequence"/>
</dbReference>
<evidence type="ECO:0000259" key="13">
    <source>
        <dbReference type="PROSITE" id="PS50885"/>
    </source>
</evidence>
<evidence type="ECO:0000313" key="14">
    <source>
        <dbReference type="EMBL" id="MFC4656036.1"/>
    </source>
</evidence>
<feature type="domain" description="Methyl-accepting transducer" evidence="12">
    <location>
        <begin position="362"/>
        <end position="598"/>
    </location>
</feature>
<accession>A0ABV9JP54</accession>
<evidence type="ECO:0000256" key="7">
    <source>
        <dbReference type="ARBA" id="ARBA00023136"/>
    </source>
</evidence>
<evidence type="ECO:0000256" key="8">
    <source>
        <dbReference type="ARBA" id="ARBA00023224"/>
    </source>
</evidence>
<evidence type="ECO:0000256" key="10">
    <source>
        <dbReference type="PROSITE-ProRule" id="PRU00284"/>
    </source>
</evidence>
<comment type="similarity">
    <text evidence="9">Belongs to the methyl-accepting chemotaxis (MCP) protein family.</text>
</comment>
<dbReference type="SMART" id="SM00283">
    <property type="entry name" value="MA"/>
    <property type="match status" value="1"/>
</dbReference>
<dbReference type="PRINTS" id="PR00260">
    <property type="entry name" value="CHEMTRNSDUCR"/>
</dbReference>
<gene>
    <name evidence="14" type="ORF">ACFO3I_13560</name>
</gene>
<dbReference type="PANTHER" id="PTHR32089:SF39">
    <property type="entry name" value="METHYL-ACCEPTING CHEMOTAXIS PROTEIN HLYB"/>
    <property type="match status" value="1"/>
</dbReference>
<evidence type="ECO:0000259" key="12">
    <source>
        <dbReference type="PROSITE" id="PS50111"/>
    </source>
</evidence>
<evidence type="ECO:0000256" key="9">
    <source>
        <dbReference type="ARBA" id="ARBA00029447"/>
    </source>
</evidence>
<dbReference type="InterPro" id="IPR033479">
    <property type="entry name" value="dCache_1"/>
</dbReference>
<keyword evidence="8 10" id="KW-0807">Transducer</keyword>
<reference evidence="15" key="1">
    <citation type="journal article" date="2019" name="Int. J. Syst. Evol. Microbiol.">
        <title>The Global Catalogue of Microorganisms (GCM) 10K type strain sequencing project: providing services to taxonomists for standard genome sequencing and annotation.</title>
        <authorList>
            <consortium name="The Broad Institute Genomics Platform"/>
            <consortium name="The Broad Institute Genome Sequencing Center for Infectious Disease"/>
            <person name="Wu L."/>
            <person name="Ma J."/>
        </authorList>
    </citation>
    <scope>NUCLEOTIDE SEQUENCE [LARGE SCALE GENOMIC DNA]</scope>
    <source>
        <strain evidence="15">DT28</strain>
    </source>
</reference>
<dbReference type="Gene3D" id="1.10.287.950">
    <property type="entry name" value="Methyl-accepting chemotaxis protein"/>
    <property type="match status" value="1"/>
</dbReference>
<dbReference type="Pfam" id="PF00015">
    <property type="entry name" value="MCPsignal"/>
    <property type="match status" value="1"/>
</dbReference>
<dbReference type="CDD" id="cd12912">
    <property type="entry name" value="PDC2_MCP_like"/>
    <property type="match status" value="1"/>
</dbReference>
<dbReference type="RefSeq" id="WP_377334735.1">
    <property type="nucleotide sequence ID" value="NZ_JBHSGB010000012.1"/>
</dbReference>
<dbReference type="Pfam" id="PF02743">
    <property type="entry name" value="dCache_1"/>
    <property type="match status" value="1"/>
</dbReference>
<dbReference type="EMBL" id="JBHSGB010000012">
    <property type="protein sequence ID" value="MFC4656036.1"/>
    <property type="molecule type" value="Genomic_DNA"/>
</dbReference>
<keyword evidence="15" id="KW-1185">Reference proteome</keyword>
<evidence type="ECO:0000256" key="1">
    <source>
        <dbReference type="ARBA" id="ARBA00004651"/>
    </source>
</evidence>
<dbReference type="InterPro" id="IPR004090">
    <property type="entry name" value="Chemotax_Me-accpt_rcpt"/>
</dbReference>
<dbReference type="CDD" id="cd06225">
    <property type="entry name" value="HAMP"/>
    <property type="match status" value="1"/>
</dbReference>
<proteinExistence type="inferred from homology"/>
<keyword evidence="5 11" id="KW-0812">Transmembrane</keyword>
<dbReference type="PROSITE" id="PS50885">
    <property type="entry name" value="HAMP"/>
    <property type="match status" value="1"/>
</dbReference>
<evidence type="ECO:0000256" key="5">
    <source>
        <dbReference type="ARBA" id="ARBA00022692"/>
    </source>
</evidence>
<comment type="subcellular location">
    <subcellularLocation>
        <location evidence="1">Cell membrane</location>
        <topology evidence="1">Multi-pass membrane protein</topology>
    </subcellularLocation>
</comment>
<dbReference type="InterPro" id="IPR004089">
    <property type="entry name" value="MCPsignal_dom"/>
</dbReference>
<evidence type="ECO:0000256" key="3">
    <source>
        <dbReference type="ARBA" id="ARBA00022481"/>
    </source>
</evidence>
<name>A0ABV9JP54_9GAMM</name>
<organism evidence="14 15">
    <name type="scientific">Rheinheimera marina</name>
    <dbReference type="NCBI Taxonomy" id="1774958"/>
    <lineage>
        <taxon>Bacteria</taxon>
        <taxon>Pseudomonadati</taxon>
        <taxon>Pseudomonadota</taxon>
        <taxon>Gammaproteobacteria</taxon>
        <taxon>Chromatiales</taxon>
        <taxon>Chromatiaceae</taxon>
        <taxon>Rheinheimera</taxon>
    </lineage>
</organism>
<dbReference type="Gene3D" id="3.30.450.20">
    <property type="entry name" value="PAS domain"/>
    <property type="match status" value="1"/>
</dbReference>
<keyword evidence="2" id="KW-1003">Cell membrane</keyword>
<dbReference type="PROSITE" id="PS50111">
    <property type="entry name" value="CHEMOTAXIS_TRANSDUC_2"/>
    <property type="match status" value="1"/>
</dbReference>
<evidence type="ECO:0000313" key="15">
    <source>
        <dbReference type="Proteomes" id="UP001595962"/>
    </source>
</evidence>
<keyword evidence="7 11" id="KW-0472">Membrane</keyword>
<evidence type="ECO:0000256" key="11">
    <source>
        <dbReference type="SAM" id="Phobius"/>
    </source>
</evidence>
<evidence type="ECO:0000256" key="6">
    <source>
        <dbReference type="ARBA" id="ARBA00022989"/>
    </source>
</evidence>
<dbReference type="InterPro" id="IPR003660">
    <property type="entry name" value="HAMP_dom"/>
</dbReference>
<sequence length="634" mass="68514">MGNWSIRQKLLVSLSGAVLVATLLISLISQVMTERVLTERSLQKDLPASLKQIKHNIEAEIRSLEQIAEQLATSVVLHQLTANGREPAAEAQLVAELEQVRQVHGLQAASFCDRQSADYWNERGFLRRLTPAEDAWFFAFKDSGKARQVSVYNSPEVGYQIFVNFQQTDGRGLSGIAKPLTDMVKMISQYKIEQTGFVFLANQQGQIQLHPTQSIGTELSSQFAAGVAAQLLKPGQVNLVTTELNGEATVLASTYIEALDWYLIAQVPEQEIFAVMQQIKLTSYFTAAVVTALIGFLSLFISQSISAPIRRLGQLFQQLGQGEADLSVRLDQNGGRELQELTQGFNQFVANINQLVTDIQHSSRELAGESKELNNAAGHSLQHNQQQLDASAKVEAAIGQMAATVAEIAQNASLSADSTSKASQSVVAGQQQVGLSLQGIKQLAGHVETAQQVIRQLADKAGSIGQILDVIQGIAEQTNLLALNAAIEAARAGEHGRGFAVVADEVRQLAARTQGSTKEIQQVISDLLSQTEQAVQATASASQQALDNVRRSDAVETSLQQITSQIQQLEGMSIQIAAATEEQAMVVQDVGQQVQTMHQISESNLQNAGELQQLAARLGDLSSTLTQLTGRFSA</sequence>
<dbReference type="SMART" id="SM00304">
    <property type="entry name" value="HAMP"/>
    <property type="match status" value="1"/>
</dbReference>
<comment type="caution">
    <text evidence="14">The sequence shown here is derived from an EMBL/GenBank/DDBJ whole genome shotgun (WGS) entry which is preliminary data.</text>
</comment>
<dbReference type="Pfam" id="PF00672">
    <property type="entry name" value="HAMP"/>
    <property type="match status" value="1"/>
</dbReference>
<feature type="transmembrane region" description="Helical" evidence="11">
    <location>
        <begin position="281"/>
        <end position="301"/>
    </location>
</feature>
<keyword evidence="4" id="KW-0145">Chemotaxis</keyword>
<keyword evidence="6 11" id="KW-1133">Transmembrane helix</keyword>